<dbReference type="PATRIC" id="fig|1423779.3.peg.526"/>
<accession>A0A0R1WBF7</accession>
<protein>
    <submittedName>
        <fullName evidence="5">Transcriptional regulator, arac family</fullName>
    </submittedName>
</protein>
<reference evidence="5 6" key="1">
    <citation type="journal article" date="2015" name="Genome Announc.">
        <title>Expanding the biotechnology potential of lactobacilli through comparative genomics of 213 strains and associated genera.</title>
        <authorList>
            <person name="Sun Z."/>
            <person name="Harris H.M."/>
            <person name="McCann A."/>
            <person name="Guo C."/>
            <person name="Argimon S."/>
            <person name="Zhang W."/>
            <person name="Yang X."/>
            <person name="Jeffery I.B."/>
            <person name="Cooney J.C."/>
            <person name="Kagawa T.F."/>
            <person name="Liu W."/>
            <person name="Song Y."/>
            <person name="Salvetti E."/>
            <person name="Wrobel A."/>
            <person name="Rasinkangas P."/>
            <person name="Parkhill J."/>
            <person name="Rea M.C."/>
            <person name="O'Sullivan O."/>
            <person name="Ritari J."/>
            <person name="Douillard F.P."/>
            <person name="Paul Ross R."/>
            <person name="Yang R."/>
            <person name="Briner A.E."/>
            <person name="Felis G.E."/>
            <person name="de Vos W.M."/>
            <person name="Barrangou R."/>
            <person name="Klaenhammer T.R."/>
            <person name="Caufield P.W."/>
            <person name="Cui Y."/>
            <person name="Zhang H."/>
            <person name="O'Toole P.W."/>
        </authorList>
    </citation>
    <scope>NUCLEOTIDE SEQUENCE [LARGE SCALE GENOMIC DNA]</scope>
    <source>
        <strain evidence="5 6">DSM 4864</strain>
    </source>
</reference>
<name>A0A0R1WBF7_9LACO</name>
<comment type="caution">
    <text evidence="5">The sequence shown here is derived from an EMBL/GenBank/DDBJ whole genome shotgun (WGS) entry which is preliminary data.</text>
</comment>
<evidence type="ECO:0000259" key="4">
    <source>
        <dbReference type="PROSITE" id="PS01124"/>
    </source>
</evidence>
<dbReference type="InterPro" id="IPR020449">
    <property type="entry name" value="Tscrpt_reg_AraC-type_HTH"/>
</dbReference>
<sequence>MEPYHSQTLKNALRLPALSWRLTFFGGHSQQVKAGWHIGTERHLAFELIQILAGSERVHLAQDAFVLTTGDILIIPPNLDHDITCLQDMSYFNFHFGLDDQELSTRLIERGLIYYPRSTQQNKELVPSLTELWRLIRPDMQYDFDTKLKVQKFFTDFLITLNRQTTIREQATSLTKLKYAGMIASGLQQQLKKQIFDFNHHGIDPRLTAALTVKKVISEAQISLSYGSEVFKDVYGVSPRAYLSELKLVEAKHLLLIPDYSILAISTALGYNEQSHFARQFKRWTGMTPNQYRNRNR</sequence>
<keyword evidence="3" id="KW-0804">Transcription</keyword>
<keyword evidence="1" id="KW-0805">Transcription regulation</keyword>
<dbReference type="GO" id="GO:0043565">
    <property type="term" value="F:sequence-specific DNA binding"/>
    <property type="evidence" value="ECO:0007669"/>
    <property type="project" value="InterPro"/>
</dbReference>
<dbReference type="SUPFAM" id="SSF51215">
    <property type="entry name" value="Regulatory protein AraC"/>
    <property type="match status" value="1"/>
</dbReference>
<dbReference type="InterPro" id="IPR037923">
    <property type="entry name" value="HTH-like"/>
</dbReference>
<evidence type="ECO:0000313" key="5">
    <source>
        <dbReference type="EMBL" id="KRM15175.1"/>
    </source>
</evidence>
<dbReference type="InterPro" id="IPR014710">
    <property type="entry name" value="RmlC-like_jellyroll"/>
</dbReference>
<dbReference type="SMART" id="SM00342">
    <property type="entry name" value="HTH_ARAC"/>
    <property type="match status" value="1"/>
</dbReference>
<dbReference type="PANTHER" id="PTHR43280">
    <property type="entry name" value="ARAC-FAMILY TRANSCRIPTIONAL REGULATOR"/>
    <property type="match status" value="1"/>
</dbReference>
<dbReference type="InterPro" id="IPR003313">
    <property type="entry name" value="AraC-bd"/>
</dbReference>
<dbReference type="Proteomes" id="UP000050973">
    <property type="component" value="Unassembled WGS sequence"/>
</dbReference>
<dbReference type="PANTHER" id="PTHR43280:SF28">
    <property type="entry name" value="HTH-TYPE TRANSCRIPTIONAL ACTIVATOR RHAS"/>
    <property type="match status" value="1"/>
</dbReference>
<gene>
    <name evidence="5" type="ORF">FC49_GL000516</name>
</gene>
<dbReference type="Pfam" id="PF12833">
    <property type="entry name" value="HTH_18"/>
    <property type="match status" value="1"/>
</dbReference>
<dbReference type="EMBL" id="AZGE01000015">
    <property type="protein sequence ID" value="KRM15175.1"/>
    <property type="molecule type" value="Genomic_DNA"/>
</dbReference>
<dbReference type="SUPFAM" id="SSF46689">
    <property type="entry name" value="Homeodomain-like"/>
    <property type="match status" value="1"/>
</dbReference>
<dbReference type="InterPro" id="IPR018062">
    <property type="entry name" value="HTH_AraC-typ_CS"/>
</dbReference>
<organism evidence="5 6">
    <name type="scientific">Limosilactobacillus oris DSM 4864</name>
    <dbReference type="NCBI Taxonomy" id="1423779"/>
    <lineage>
        <taxon>Bacteria</taxon>
        <taxon>Bacillati</taxon>
        <taxon>Bacillota</taxon>
        <taxon>Bacilli</taxon>
        <taxon>Lactobacillales</taxon>
        <taxon>Lactobacillaceae</taxon>
        <taxon>Limosilactobacillus</taxon>
    </lineage>
</organism>
<keyword evidence="2" id="KW-0238">DNA-binding</keyword>
<dbReference type="Gene3D" id="1.10.10.60">
    <property type="entry name" value="Homeodomain-like"/>
    <property type="match status" value="1"/>
</dbReference>
<dbReference type="Pfam" id="PF02311">
    <property type="entry name" value="AraC_binding"/>
    <property type="match status" value="1"/>
</dbReference>
<dbReference type="PROSITE" id="PS01124">
    <property type="entry name" value="HTH_ARAC_FAMILY_2"/>
    <property type="match status" value="1"/>
</dbReference>
<dbReference type="PRINTS" id="PR00032">
    <property type="entry name" value="HTHARAC"/>
</dbReference>
<dbReference type="PROSITE" id="PS00041">
    <property type="entry name" value="HTH_ARAC_FAMILY_1"/>
    <property type="match status" value="1"/>
</dbReference>
<evidence type="ECO:0000256" key="1">
    <source>
        <dbReference type="ARBA" id="ARBA00023015"/>
    </source>
</evidence>
<evidence type="ECO:0000313" key="6">
    <source>
        <dbReference type="Proteomes" id="UP000050973"/>
    </source>
</evidence>
<dbReference type="AlphaFoldDB" id="A0A0R1WBF7"/>
<feature type="domain" description="HTH araC/xylS-type" evidence="4">
    <location>
        <begin position="193"/>
        <end position="295"/>
    </location>
</feature>
<evidence type="ECO:0000256" key="3">
    <source>
        <dbReference type="ARBA" id="ARBA00023163"/>
    </source>
</evidence>
<dbReference type="RefSeq" id="WP_056984566.1">
    <property type="nucleotide sequence ID" value="NZ_AZGE01000015.1"/>
</dbReference>
<dbReference type="InterPro" id="IPR009057">
    <property type="entry name" value="Homeodomain-like_sf"/>
</dbReference>
<dbReference type="GO" id="GO:0003700">
    <property type="term" value="F:DNA-binding transcription factor activity"/>
    <property type="evidence" value="ECO:0007669"/>
    <property type="project" value="InterPro"/>
</dbReference>
<dbReference type="Gene3D" id="2.60.120.10">
    <property type="entry name" value="Jelly Rolls"/>
    <property type="match status" value="1"/>
</dbReference>
<dbReference type="InterPro" id="IPR018060">
    <property type="entry name" value="HTH_AraC"/>
</dbReference>
<evidence type="ECO:0000256" key="2">
    <source>
        <dbReference type="ARBA" id="ARBA00023125"/>
    </source>
</evidence>
<proteinExistence type="predicted"/>